<proteinExistence type="predicted"/>
<protein>
    <recommendedName>
        <fullName evidence="1">Peptidase C39-like domain-containing protein</fullName>
    </recommendedName>
</protein>
<accession>A0A1B2J2Q8</accession>
<dbReference type="AlphaFoldDB" id="A0A1B2J2Q8"/>
<dbReference type="Pfam" id="PF13529">
    <property type="entry name" value="Peptidase_C39_2"/>
    <property type="match status" value="1"/>
</dbReference>
<organism evidence="2 3">
    <name type="scientific">Secundilactobacillus paracollinoides</name>
    <dbReference type="NCBI Taxonomy" id="240427"/>
    <lineage>
        <taxon>Bacteria</taxon>
        <taxon>Bacillati</taxon>
        <taxon>Bacillota</taxon>
        <taxon>Bacilli</taxon>
        <taxon>Lactobacillales</taxon>
        <taxon>Lactobacillaceae</taxon>
        <taxon>Secundilactobacillus</taxon>
    </lineage>
</organism>
<keyword evidence="3" id="KW-1185">Reference proteome</keyword>
<dbReference type="InterPro" id="IPR039564">
    <property type="entry name" value="Peptidase_C39-like"/>
</dbReference>
<dbReference type="PANTHER" id="PTHR37806">
    <property type="entry name" value="LMO0724 PROTEIN"/>
    <property type="match status" value="1"/>
</dbReference>
<name>A0A1B2J2Q8_9LACO</name>
<gene>
    <name evidence="2" type="ORF">AYR63_15680</name>
</gene>
<dbReference type="Gene3D" id="3.90.70.10">
    <property type="entry name" value="Cysteine proteinases"/>
    <property type="match status" value="1"/>
</dbReference>
<dbReference type="EMBL" id="CP014926">
    <property type="protein sequence ID" value="ANZ68588.1"/>
    <property type="molecule type" value="Genomic_DNA"/>
</dbReference>
<geneLocation type="plasmid" evidence="3">
    <name>pl11995-2</name>
</geneLocation>
<dbReference type="Proteomes" id="UP000093267">
    <property type="component" value="Plasmid pL11995-2"/>
</dbReference>
<dbReference type="RefSeq" id="WP_065937734.1">
    <property type="nucleotide sequence ID" value="NZ_CP014926.1"/>
</dbReference>
<dbReference type="PANTHER" id="PTHR37806:SF1">
    <property type="entry name" value="PEPTIDASE C39-LIKE DOMAIN-CONTAINING PROTEIN"/>
    <property type="match status" value="1"/>
</dbReference>
<feature type="domain" description="Peptidase C39-like" evidence="1">
    <location>
        <begin position="6"/>
        <end position="138"/>
    </location>
</feature>
<evidence type="ECO:0000313" key="2">
    <source>
        <dbReference type="EMBL" id="ANZ68588.1"/>
    </source>
</evidence>
<sequence length="164" mass="18091">MSSYKLSIPVIAQRPELPTGCEITATTMMLQCAGAVVDKVQLAHEMPYHPTDPNQGFVGNPFTDDGDSIYPSALTDLVTTYAGNAVNLSGQPLANLKQYLSATGHPIVIWVGEFDGFHTHALLMTGFNNSTIYFNDCWTKKQGSLPEDAFYKIWHNKQQMALSY</sequence>
<reference evidence="2 3" key="1">
    <citation type="submission" date="2016-03" db="EMBL/GenBank/DDBJ databases">
        <title>Pediococcus and Lactobacillus from brewery environment - whole genome sequencing and assembly.</title>
        <authorList>
            <person name="Behr J."/>
            <person name="Geissler A.J."/>
            <person name="Vogel R.F."/>
        </authorList>
    </citation>
    <scope>NUCLEOTIDE SEQUENCE [LARGE SCALE GENOMIC DNA]</scope>
    <source>
        <strain evidence="2 3">TMW 1.1995</strain>
        <plasmid evidence="3">pl11995-2</plasmid>
    </source>
</reference>
<dbReference type="OrthoDB" id="1164310at2"/>
<evidence type="ECO:0000259" key="1">
    <source>
        <dbReference type="Pfam" id="PF13529"/>
    </source>
</evidence>
<keyword evidence="2" id="KW-0614">Plasmid</keyword>
<evidence type="ECO:0000313" key="3">
    <source>
        <dbReference type="Proteomes" id="UP000093267"/>
    </source>
</evidence>